<accession>A0A5B7HZX3</accession>
<organism evidence="1 2">
    <name type="scientific">Portunus trituberculatus</name>
    <name type="common">Swimming crab</name>
    <name type="synonym">Neptunus trituberculatus</name>
    <dbReference type="NCBI Taxonomy" id="210409"/>
    <lineage>
        <taxon>Eukaryota</taxon>
        <taxon>Metazoa</taxon>
        <taxon>Ecdysozoa</taxon>
        <taxon>Arthropoda</taxon>
        <taxon>Crustacea</taxon>
        <taxon>Multicrustacea</taxon>
        <taxon>Malacostraca</taxon>
        <taxon>Eumalacostraca</taxon>
        <taxon>Eucarida</taxon>
        <taxon>Decapoda</taxon>
        <taxon>Pleocyemata</taxon>
        <taxon>Brachyura</taxon>
        <taxon>Eubrachyura</taxon>
        <taxon>Portunoidea</taxon>
        <taxon>Portunidae</taxon>
        <taxon>Portuninae</taxon>
        <taxon>Portunus</taxon>
    </lineage>
</organism>
<reference evidence="1 2" key="1">
    <citation type="submission" date="2019-05" db="EMBL/GenBank/DDBJ databases">
        <title>Another draft genome of Portunus trituberculatus and its Hox gene families provides insights of decapod evolution.</title>
        <authorList>
            <person name="Jeong J.-H."/>
            <person name="Song I."/>
            <person name="Kim S."/>
            <person name="Choi T."/>
            <person name="Kim D."/>
            <person name="Ryu S."/>
            <person name="Kim W."/>
        </authorList>
    </citation>
    <scope>NUCLEOTIDE SEQUENCE [LARGE SCALE GENOMIC DNA]</scope>
    <source>
        <tissue evidence="1">Muscle</tissue>
    </source>
</reference>
<dbReference type="EMBL" id="VSRR010038109">
    <property type="protein sequence ID" value="MPC74044.1"/>
    <property type="molecule type" value="Genomic_DNA"/>
</dbReference>
<proteinExistence type="predicted"/>
<gene>
    <name evidence="1" type="ORF">E2C01_068389</name>
</gene>
<name>A0A5B7HZX3_PORTR</name>
<sequence>MKSGLEKRVCFISGSVNVSCTHPTNPITLPSCLLIISPHYPTTTLSHCLAYSVHCRISINTQLCPCG</sequence>
<evidence type="ECO:0000313" key="2">
    <source>
        <dbReference type="Proteomes" id="UP000324222"/>
    </source>
</evidence>
<evidence type="ECO:0000313" key="1">
    <source>
        <dbReference type="EMBL" id="MPC74044.1"/>
    </source>
</evidence>
<dbReference type="AlphaFoldDB" id="A0A5B7HZX3"/>
<protein>
    <submittedName>
        <fullName evidence="1">Uncharacterized protein</fullName>
    </submittedName>
</protein>
<dbReference type="Proteomes" id="UP000324222">
    <property type="component" value="Unassembled WGS sequence"/>
</dbReference>
<comment type="caution">
    <text evidence="1">The sequence shown here is derived from an EMBL/GenBank/DDBJ whole genome shotgun (WGS) entry which is preliminary data.</text>
</comment>
<keyword evidence="2" id="KW-1185">Reference proteome</keyword>